<evidence type="ECO:0000256" key="9">
    <source>
        <dbReference type="ARBA" id="ARBA00026232"/>
    </source>
</evidence>
<evidence type="ECO:0000313" key="14">
    <source>
        <dbReference type="Proteomes" id="UP000728185"/>
    </source>
</evidence>
<comment type="similarity">
    <text evidence="8">Belongs to the glycosyltransferase 68 family.</text>
</comment>
<name>A0A8E0S1L9_9TREM</name>
<organism evidence="13 14">
    <name type="scientific">Fasciolopsis buskii</name>
    <dbReference type="NCBI Taxonomy" id="27845"/>
    <lineage>
        <taxon>Eukaryota</taxon>
        <taxon>Metazoa</taxon>
        <taxon>Spiralia</taxon>
        <taxon>Lophotrochozoa</taxon>
        <taxon>Platyhelminthes</taxon>
        <taxon>Trematoda</taxon>
        <taxon>Digenea</taxon>
        <taxon>Plagiorchiida</taxon>
        <taxon>Echinostomata</taxon>
        <taxon>Echinostomatoidea</taxon>
        <taxon>Fasciolidae</taxon>
        <taxon>Fasciolopsis</taxon>
    </lineage>
</organism>
<dbReference type="InterPro" id="IPR045130">
    <property type="entry name" value="OFUT2-like"/>
</dbReference>
<evidence type="ECO:0000256" key="8">
    <source>
        <dbReference type="ARBA" id="ARBA00025803"/>
    </source>
</evidence>
<accession>A0A8E0S1L9</accession>
<reference evidence="13" key="1">
    <citation type="submission" date="2019-05" db="EMBL/GenBank/DDBJ databases">
        <title>Annotation for the trematode Fasciolopsis buski.</title>
        <authorList>
            <person name="Choi Y.-J."/>
        </authorList>
    </citation>
    <scope>NUCLEOTIDE SEQUENCE</scope>
    <source>
        <strain evidence="13">HT</strain>
        <tissue evidence="13">Whole worm</tissue>
    </source>
</reference>
<keyword evidence="7" id="KW-0119">Carbohydrate metabolism</keyword>
<dbReference type="EMBL" id="LUCM01004827">
    <property type="protein sequence ID" value="KAA0193758.1"/>
    <property type="molecule type" value="Genomic_DNA"/>
</dbReference>
<keyword evidence="4" id="KW-0808">Transferase</keyword>
<evidence type="ECO:0000256" key="5">
    <source>
        <dbReference type="ARBA" id="ARBA00022824"/>
    </source>
</evidence>
<dbReference type="OrthoDB" id="422368at2759"/>
<comment type="pathway">
    <text evidence="2">Protein modification; protein glycosylation.</text>
</comment>
<evidence type="ECO:0000313" key="13">
    <source>
        <dbReference type="EMBL" id="KAA0193758.1"/>
    </source>
</evidence>
<dbReference type="Gene3D" id="3.40.50.11340">
    <property type="match status" value="1"/>
</dbReference>
<evidence type="ECO:0000256" key="10">
    <source>
        <dbReference type="ARBA" id="ARBA00033083"/>
    </source>
</evidence>
<dbReference type="Pfam" id="PF10250">
    <property type="entry name" value="O-FucT"/>
    <property type="match status" value="1"/>
</dbReference>
<evidence type="ECO:0000256" key="7">
    <source>
        <dbReference type="ARBA" id="ARBA00023277"/>
    </source>
</evidence>
<keyword evidence="5" id="KW-0256">Endoplasmic reticulum</keyword>
<evidence type="ECO:0000256" key="12">
    <source>
        <dbReference type="ARBA" id="ARBA00048647"/>
    </source>
</evidence>
<dbReference type="Gene3D" id="3.40.50.11350">
    <property type="match status" value="1"/>
</dbReference>
<evidence type="ECO:0000256" key="1">
    <source>
        <dbReference type="ARBA" id="ARBA00004240"/>
    </source>
</evidence>
<comment type="subcellular location">
    <subcellularLocation>
        <location evidence="1">Endoplasmic reticulum</location>
    </subcellularLocation>
</comment>
<evidence type="ECO:0000256" key="2">
    <source>
        <dbReference type="ARBA" id="ARBA00004922"/>
    </source>
</evidence>
<dbReference type="CDD" id="cd11298">
    <property type="entry name" value="O-FucT-2"/>
    <property type="match status" value="1"/>
</dbReference>
<comment type="caution">
    <text evidence="13">The sequence shown here is derived from an EMBL/GenBank/DDBJ whole genome shotgun (WGS) entry which is preliminary data.</text>
</comment>
<keyword evidence="6" id="KW-0294">Fucose metabolism</keyword>
<dbReference type="Proteomes" id="UP000728185">
    <property type="component" value="Unassembled WGS sequence"/>
</dbReference>
<dbReference type="PANTHER" id="PTHR13398:SF0">
    <property type="entry name" value="GDP-FUCOSE PROTEIN O-FUCOSYLTRANSFERASE 2"/>
    <property type="match status" value="1"/>
</dbReference>
<evidence type="ECO:0000256" key="4">
    <source>
        <dbReference type="ARBA" id="ARBA00022679"/>
    </source>
</evidence>
<evidence type="ECO:0000256" key="6">
    <source>
        <dbReference type="ARBA" id="ARBA00023253"/>
    </source>
</evidence>
<dbReference type="GO" id="GO:0006004">
    <property type="term" value="P:fucose metabolic process"/>
    <property type="evidence" value="ECO:0007669"/>
    <property type="project" value="UniProtKB-KW"/>
</dbReference>
<comment type="catalytic activity">
    <reaction evidence="12">
        <text>L-seryl-[protein] + GDP-beta-L-fucose = 3-O-(alpha-L-fucosyl)-L-seryl-[protein] + GDP + H(+)</text>
        <dbReference type="Rhea" id="RHEA:63644"/>
        <dbReference type="Rhea" id="RHEA-COMP:9863"/>
        <dbReference type="Rhea" id="RHEA-COMP:17914"/>
        <dbReference type="ChEBI" id="CHEBI:15378"/>
        <dbReference type="ChEBI" id="CHEBI:29999"/>
        <dbReference type="ChEBI" id="CHEBI:57273"/>
        <dbReference type="ChEBI" id="CHEBI:58189"/>
        <dbReference type="ChEBI" id="CHEBI:189632"/>
        <dbReference type="EC" id="2.4.1.221"/>
    </reaction>
    <physiologicalReaction direction="left-to-right" evidence="12">
        <dbReference type="Rhea" id="RHEA:63645"/>
    </physiologicalReaction>
</comment>
<protein>
    <recommendedName>
        <fullName evidence="9">GDP-fucose protein O-fucosyltransferase 2</fullName>
        <ecNumber evidence="3">2.4.1.221</ecNumber>
    </recommendedName>
    <alternativeName>
        <fullName evidence="10">Peptide-O-fucosyltransferase 2</fullName>
    </alternativeName>
</protein>
<sequence length="471" mass="52942">MRIVNVLRLLREPSKLPAGLGLEFSPSDSAHLEWTLVLPPWGPLPHWFAAPNHSAFDSEEPWQRFVGLRWSTFFDLPSLNQVVPVIEFEEFQNILSKSHPQSASTPPKIDLALNLIRQYENVLTDRQRGVSFCPADLLHSHKIINEKSPISLFQASMITNQAQLVSPVASRYECITGDLEPVYLAPFLDRIAHNTTLLPDKPVRSIFLGGAESVIHGFWSEWSQEYWTVRRSMVFASHLRQIADHFRSEYLNSNDEADRTLMPNPIESQGNGSAWMRDSWPLAPALGGPFLAVHWRCGDFVNTSPGRWNYTPSPVLAAKQIIEAAQDQKLDIVYLATDASESEVEELEDEIAPIKLVRFVPSDSVWSQIGPGGIAIVDQWICAHARYFIGTSPSTFTFRITEERTIMGFTPESTFNTLCPSGVAKYYANSQAYADREADGCEALTFWPIKLEPDYTVLSSSSSSVRNLDEL</sequence>
<dbReference type="GO" id="GO:0005783">
    <property type="term" value="C:endoplasmic reticulum"/>
    <property type="evidence" value="ECO:0007669"/>
    <property type="project" value="UniProtKB-SubCell"/>
</dbReference>
<keyword evidence="14" id="KW-1185">Reference proteome</keyword>
<dbReference type="AlphaFoldDB" id="A0A8E0S1L9"/>
<gene>
    <name evidence="13" type="ORF">FBUS_00930</name>
</gene>
<dbReference type="GO" id="GO:0046922">
    <property type="term" value="F:peptide-O-fucosyltransferase activity"/>
    <property type="evidence" value="ECO:0007669"/>
    <property type="project" value="UniProtKB-EC"/>
</dbReference>
<dbReference type="EC" id="2.4.1.221" evidence="3"/>
<dbReference type="PANTHER" id="PTHR13398">
    <property type="entry name" value="GDP-FUCOSE PROTEIN O-FUCOSYLTRANSFERASE 2"/>
    <property type="match status" value="1"/>
</dbReference>
<comment type="catalytic activity">
    <reaction evidence="11">
        <text>L-threonyl-[protein] + GDP-beta-L-fucose = 3-O-(alpha-L-fucosyl)-L-threonyl-[protein] + GDP + H(+)</text>
        <dbReference type="Rhea" id="RHEA:70491"/>
        <dbReference type="Rhea" id="RHEA-COMP:11060"/>
        <dbReference type="Rhea" id="RHEA-COMP:17915"/>
        <dbReference type="ChEBI" id="CHEBI:15378"/>
        <dbReference type="ChEBI" id="CHEBI:30013"/>
        <dbReference type="ChEBI" id="CHEBI:57273"/>
        <dbReference type="ChEBI" id="CHEBI:58189"/>
        <dbReference type="ChEBI" id="CHEBI:189631"/>
        <dbReference type="EC" id="2.4.1.221"/>
    </reaction>
    <physiologicalReaction direction="left-to-right" evidence="11">
        <dbReference type="Rhea" id="RHEA:70492"/>
    </physiologicalReaction>
</comment>
<evidence type="ECO:0000256" key="11">
    <source>
        <dbReference type="ARBA" id="ARBA00047273"/>
    </source>
</evidence>
<proteinExistence type="inferred from homology"/>
<dbReference type="InterPro" id="IPR019378">
    <property type="entry name" value="GDP-Fuc_O-FucTrfase"/>
</dbReference>
<evidence type="ECO:0000256" key="3">
    <source>
        <dbReference type="ARBA" id="ARBA00012196"/>
    </source>
</evidence>